<proteinExistence type="predicted"/>
<dbReference type="EMBL" id="JABFAF010000013">
    <property type="protein sequence ID" value="MBA0873321.1"/>
    <property type="molecule type" value="Genomic_DNA"/>
</dbReference>
<dbReference type="AlphaFoldDB" id="A0A7J9MQP3"/>
<evidence type="ECO:0000313" key="3">
    <source>
        <dbReference type="Proteomes" id="UP000593576"/>
    </source>
</evidence>
<accession>A0A7J9MQP3</accession>
<organism evidence="2 3">
    <name type="scientific">Gossypium schwendimanii</name>
    <name type="common">Cotton</name>
    <dbReference type="NCBI Taxonomy" id="34291"/>
    <lineage>
        <taxon>Eukaryota</taxon>
        <taxon>Viridiplantae</taxon>
        <taxon>Streptophyta</taxon>
        <taxon>Embryophyta</taxon>
        <taxon>Tracheophyta</taxon>
        <taxon>Spermatophyta</taxon>
        <taxon>Magnoliopsida</taxon>
        <taxon>eudicotyledons</taxon>
        <taxon>Gunneridae</taxon>
        <taxon>Pentapetalae</taxon>
        <taxon>rosids</taxon>
        <taxon>malvids</taxon>
        <taxon>Malvales</taxon>
        <taxon>Malvaceae</taxon>
        <taxon>Malvoideae</taxon>
        <taxon>Gossypium</taxon>
    </lineage>
</organism>
<comment type="caution">
    <text evidence="2">The sequence shown here is derived from an EMBL/GenBank/DDBJ whole genome shotgun (WGS) entry which is preliminary data.</text>
</comment>
<reference evidence="2 3" key="1">
    <citation type="journal article" date="2019" name="Genome Biol. Evol.">
        <title>Insights into the evolution of the New World diploid cottons (Gossypium, subgenus Houzingenia) based on genome sequencing.</title>
        <authorList>
            <person name="Grover C.E."/>
            <person name="Arick M.A. 2nd"/>
            <person name="Thrash A."/>
            <person name="Conover J.L."/>
            <person name="Sanders W.S."/>
            <person name="Peterson D.G."/>
            <person name="Frelichowski J.E."/>
            <person name="Scheffler J.A."/>
            <person name="Scheffler B.E."/>
            <person name="Wendel J.F."/>
        </authorList>
    </citation>
    <scope>NUCLEOTIDE SEQUENCE [LARGE SCALE GENOMIC DNA]</scope>
    <source>
        <strain evidence="2">1</strain>
        <tissue evidence="2">Leaf</tissue>
    </source>
</reference>
<gene>
    <name evidence="2" type="ORF">Goshw_000795</name>
</gene>
<feature type="compositionally biased region" description="Low complexity" evidence="1">
    <location>
        <begin position="124"/>
        <end position="136"/>
    </location>
</feature>
<dbReference type="PANTHER" id="PTHR36335">
    <property type="entry name" value="CHAPERONE DNAJ-DOMAIN SUPERFAMILY PROTEIN"/>
    <property type="match status" value="1"/>
</dbReference>
<dbReference type="PANTHER" id="PTHR36335:SF1">
    <property type="entry name" value="CHAPERONE DNAJ-DOMAIN SUPERFAMILY PROTEIN"/>
    <property type="match status" value="1"/>
</dbReference>
<feature type="region of interest" description="Disordered" evidence="1">
    <location>
        <begin position="120"/>
        <end position="194"/>
    </location>
</feature>
<dbReference type="Proteomes" id="UP000593576">
    <property type="component" value="Unassembled WGS sequence"/>
</dbReference>
<feature type="compositionally biased region" description="Polar residues" evidence="1">
    <location>
        <begin position="137"/>
        <end position="165"/>
    </location>
</feature>
<dbReference type="OrthoDB" id="10371295at2759"/>
<keyword evidence="3" id="KW-1185">Reference proteome</keyword>
<name>A0A7J9MQP3_GOSSC</name>
<evidence type="ECO:0000313" key="2">
    <source>
        <dbReference type="EMBL" id="MBA0873321.1"/>
    </source>
</evidence>
<protein>
    <submittedName>
        <fullName evidence="2">Uncharacterized protein</fullName>
    </submittedName>
</protein>
<sequence length="316" mass="35067">MRGLSQPNSCTRKKTLKSCTMKGKFENVVLIDVDGDRHENVIGIDAPECLEKRIYKSLDSSSENGCSDYELMKDSVGKLHEWWEKSYERKKYNVRYGQSGLEDHTNALGSLNDIPTELEEENRAQQSAQSPASSVSGDSNIQKQNSSTIDTSDNYSGGTYRNCGTESPFVESDMKLNNESFSPPRGTSMKGSPLRNGDQEFSWATSNCDPYPSYLQHGRMGSNGNEKLQSKEPSMPICWILINSKVGDGVIRYDVEAGTVVDKYSSVKTQLGGMPVVSRISSINSVANYKKEDEWDTLHVQGVDATAYGENFLIID</sequence>
<evidence type="ECO:0000256" key="1">
    <source>
        <dbReference type="SAM" id="MobiDB-lite"/>
    </source>
</evidence>